<reference evidence="2" key="1">
    <citation type="submission" date="2016-09" db="EMBL/GenBank/DDBJ databases">
        <authorList>
            <person name="Guldener U."/>
        </authorList>
    </citation>
    <scope>NUCLEOTIDE SEQUENCE [LARGE SCALE GENOMIC DNA]</scope>
    <source>
        <strain evidence="2">V64-1</strain>
    </source>
</reference>
<accession>A0A2H3SYR8</accession>
<gene>
    <name evidence="1" type="ORF">FRV6_05534</name>
</gene>
<evidence type="ECO:0000313" key="1">
    <source>
        <dbReference type="EMBL" id="SCO81321.1"/>
    </source>
</evidence>
<proteinExistence type="predicted"/>
<protein>
    <submittedName>
        <fullName evidence="1">Uncharacterized protein</fullName>
    </submittedName>
</protein>
<sequence>MSHASEVEKLVLQSVDISSPSEIKKISDV</sequence>
<evidence type="ECO:0000313" key="2">
    <source>
        <dbReference type="Proteomes" id="UP000219369"/>
    </source>
</evidence>
<dbReference type="EMBL" id="FMJY01000003">
    <property type="protein sequence ID" value="SCO81321.1"/>
    <property type="molecule type" value="Genomic_DNA"/>
</dbReference>
<name>A0A2H3SYR8_FUSOX</name>
<organism evidence="1 2">
    <name type="scientific">Fusarium oxysporum</name>
    <name type="common">Fusarium vascular wilt</name>
    <dbReference type="NCBI Taxonomy" id="5507"/>
    <lineage>
        <taxon>Eukaryota</taxon>
        <taxon>Fungi</taxon>
        <taxon>Dikarya</taxon>
        <taxon>Ascomycota</taxon>
        <taxon>Pezizomycotina</taxon>
        <taxon>Sordariomycetes</taxon>
        <taxon>Hypocreomycetidae</taxon>
        <taxon>Hypocreales</taxon>
        <taxon>Nectriaceae</taxon>
        <taxon>Fusarium</taxon>
        <taxon>Fusarium oxysporum species complex</taxon>
    </lineage>
</organism>
<dbReference type="Proteomes" id="UP000219369">
    <property type="component" value="Unassembled WGS sequence"/>
</dbReference>
<dbReference type="AlphaFoldDB" id="A0A2H3SYR8"/>